<dbReference type="InterPro" id="IPR011989">
    <property type="entry name" value="ARM-like"/>
</dbReference>
<dbReference type="EMBL" id="CAXLJL010000001">
    <property type="protein sequence ID" value="CAL5129208.1"/>
    <property type="molecule type" value="Genomic_DNA"/>
</dbReference>
<dbReference type="Pfam" id="PF00514">
    <property type="entry name" value="Arm"/>
    <property type="match status" value="2"/>
</dbReference>
<organism evidence="3 4">
    <name type="scientific">Calicophoron daubneyi</name>
    <name type="common">Rumen fluke</name>
    <name type="synonym">Paramphistomum daubneyi</name>
    <dbReference type="NCBI Taxonomy" id="300641"/>
    <lineage>
        <taxon>Eukaryota</taxon>
        <taxon>Metazoa</taxon>
        <taxon>Spiralia</taxon>
        <taxon>Lophotrochozoa</taxon>
        <taxon>Platyhelminthes</taxon>
        <taxon>Trematoda</taxon>
        <taxon>Digenea</taxon>
        <taxon>Plagiorchiida</taxon>
        <taxon>Pronocephalata</taxon>
        <taxon>Paramphistomoidea</taxon>
        <taxon>Paramphistomidae</taxon>
        <taxon>Calicophoron</taxon>
    </lineage>
</organism>
<dbReference type="PRINTS" id="PR01869">
    <property type="entry name" value="BCATNINFAMLY"/>
</dbReference>
<sequence>MPSPNEESSFMASVRGSVRECGDFVSYNKRYSSGSTFSKTNSQMSPNHVSTEKINNATIGGGGYFSAAEHFADPLKQLDSILQDLIDFKIDAISGAEKAPKMAEILQSSPKLETQMQTVTCAHKFAKNQAARQGMVTCPQLIRELINVLQATHSTSLQEEAALTLQLLAKTATGAKLISQELGIPVLVKMLRHPSEAIYTTALYMLNQLMWHLPTESRPEVRNCSGQIYMSHLLREGRMDDPNWIVICVDAVRMTVYGSSETKLTLLQTSLHTDLIRLLRVYANNPKVTYNIARLIKVLGTCNTNKAKLVQCGAVEALTPLLEFNNEVLQLETLWGLRNISDHAYHLPGTKNLLASLINLLASKDENISICAAGCLCNFTCQNVHNKEILVENGGVKYLCELLNLNSTRQEITEPICSALRHVTHRNPYANVAIYEVRIYQSIPTIAMLLEENNLLSVLPLIKSVVGLVRNLATENESRDQLKYYEITKPLVRILKQMKNIIDKQQAEADSGTVENEENMGCIDGVRLEEMLELCLAALQVMVKDDEIQDELLHTAGFLSLVVELIYSTSQPLQRAAAAFLSQFSTSKSGASAIEREGACPRLTELIQSNNEYIAAYSAAILHRIAKDKPEDYRRRLSVELRQALFDGGLAVQPKSTSVRASKSSNLFFGSSHSTPVHSNSHSASYHSLRRQRREDQTFAPKIRSKSYSREYR</sequence>
<accession>A0AAV2T1E9</accession>
<dbReference type="PROSITE" id="PS50176">
    <property type="entry name" value="ARM_REPEAT"/>
    <property type="match status" value="4"/>
</dbReference>
<dbReference type="GO" id="GO:0045296">
    <property type="term" value="F:cadherin binding"/>
    <property type="evidence" value="ECO:0007669"/>
    <property type="project" value="InterPro"/>
</dbReference>
<feature type="repeat" description="ARM" evidence="1">
    <location>
        <begin position="394"/>
        <end position="427"/>
    </location>
</feature>
<evidence type="ECO:0000313" key="4">
    <source>
        <dbReference type="Proteomes" id="UP001497525"/>
    </source>
</evidence>
<feature type="repeat" description="ARM" evidence="1">
    <location>
        <begin position="441"/>
        <end position="482"/>
    </location>
</feature>
<protein>
    <recommendedName>
        <fullName evidence="5">Armadillo segment polarity protein</fullName>
    </recommendedName>
</protein>
<feature type="region of interest" description="Disordered" evidence="2">
    <location>
        <begin position="670"/>
        <end position="713"/>
    </location>
</feature>
<proteinExistence type="predicted"/>
<dbReference type="Gene3D" id="1.25.10.10">
    <property type="entry name" value="Leucine-rich Repeat Variant"/>
    <property type="match status" value="1"/>
</dbReference>
<dbReference type="InterPro" id="IPR000225">
    <property type="entry name" value="Armadillo"/>
</dbReference>
<feature type="compositionally biased region" description="Polar residues" evidence="2">
    <location>
        <begin position="670"/>
        <end position="686"/>
    </location>
</feature>
<feature type="repeat" description="ARM" evidence="1">
    <location>
        <begin position="352"/>
        <end position="394"/>
    </location>
</feature>
<gene>
    <name evidence="3" type="ORF">CDAUBV1_LOCUS77</name>
</gene>
<reference evidence="3" key="1">
    <citation type="submission" date="2024-06" db="EMBL/GenBank/DDBJ databases">
        <authorList>
            <person name="Liu X."/>
            <person name="Lenzi L."/>
            <person name="Haldenby T S."/>
            <person name="Uol C."/>
        </authorList>
    </citation>
    <scope>NUCLEOTIDE SEQUENCE</scope>
</reference>
<evidence type="ECO:0008006" key="5">
    <source>
        <dbReference type="Google" id="ProtNLM"/>
    </source>
</evidence>
<feature type="repeat" description="ARM" evidence="1">
    <location>
        <begin position="557"/>
        <end position="599"/>
    </location>
</feature>
<dbReference type="SUPFAM" id="SSF48371">
    <property type="entry name" value="ARM repeat"/>
    <property type="match status" value="2"/>
</dbReference>
<dbReference type="InterPro" id="IPR013284">
    <property type="entry name" value="Beta-catenin"/>
</dbReference>
<dbReference type="SMART" id="SM00185">
    <property type="entry name" value="ARM"/>
    <property type="match status" value="8"/>
</dbReference>
<comment type="caution">
    <text evidence="3">The sequence shown here is derived from an EMBL/GenBank/DDBJ whole genome shotgun (WGS) entry which is preliminary data.</text>
</comment>
<evidence type="ECO:0000313" key="3">
    <source>
        <dbReference type="EMBL" id="CAL5129208.1"/>
    </source>
</evidence>
<evidence type="ECO:0000256" key="2">
    <source>
        <dbReference type="SAM" id="MobiDB-lite"/>
    </source>
</evidence>
<name>A0AAV2T1E9_CALDB</name>
<evidence type="ECO:0000256" key="1">
    <source>
        <dbReference type="PROSITE-ProRule" id="PRU00259"/>
    </source>
</evidence>
<dbReference type="InterPro" id="IPR016024">
    <property type="entry name" value="ARM-type_fold"/>
</dbReference>
<dbReference type="PANTHER" id="PTHR45976">
    <property type="entry name" value="ARMADILLO SEGMENT POLARITY PROTEIN"/>
    <property type="match status" value="1"/>
</dbReference>
<dbReference type="GO" id="GO:0007155">
    <property type="term" value="P:cell adhesion"/>
    <property type="evidence" value="ECO:0007669"/>
    <property type="project" value="InterPro"/>
</dbReference>
<dbReference type="Proteomes" id="UP001497525">
    <property type="component" value="Unassembled WGS sequence"/>
</dbReference>
<dbReference type="AlphaFoldDB" id="A0AAV2T1E9"/>